<organism evidence="7 8">
    <name type="scientific">Candidozyma pseudohaemuli</name>
    <dbReference type="NCBI Taxonomy" id="418784"/>
    <lineage>
        <taxon>Eukaryota</taxon>
        <taxon>Fungi</taxon>
        <taxon>Dikarya</taxon>
        <taxon>Ascomycota</taxon>
        <taxon>Saccharomycotina</taxon>
        <taxon>Pichiomycetes</taxon>
        <taxon>Metschnikowiaceae</taxon>
        <taxon>Candidozyma</taxon>
    </lineage>
</organism>
<dbReference type="InterPro" id="IPR019459">
    <property type="entry name" value="GRAB"/>
</dbReference>
<accession>A0A2P7YSL1</accession>
<keyword evidence="3 4" id="KW-0175">Coiled coil</keyword>
<evidence type="ECO:0000256" key="5">
    <source>
        <dbReference type="SAM" id="MobiDB-lite"/>
    </source>
</evidence>
<evidence type="ECO:0000256" key="2">
    <source>
        <dbReference type="ARBA" id="ARBA00023034"/>
    </source>
</evidence>
<dbReference type="EMBL" id="PYFQ01000004">
    <property type="protein sequence ID" value="PSK38945.1"/>
    <property type="molecule type" value="Genomic_DNA"/>
</dbReference>
<dbReference type="PANTHER" id="PTHR18921:SF2">
    <property type="entry name" value="THYROID RECEPTOR-INTERACTING PROTEIN 11"/>
    <property type="match status" value="1"/>
</dbReference>
<feature type="coiled-coil region" evidence="4">
    <location>
        <begin position="53"/>
        <end position="287"/>
    </location>
</feature>
<keyword evidence="2" id="KW-0333">Golgi apparatus</keyword>
<comment type="caution">
    <text evidence="7">The sequence shown here is derived from an EMBL/GenBank/DDBJ whole genome shotgun (WGS) entry which is preliminary data.</text>
</comment>
<evidence type="ECO:0000256" key="1">
    <source>
        <dbReference type="ARBA" id="ARBA00004555"/>
    </source>
</evidence>
<protein>
    <recommendedName>
        <fullName evidence="6">GRIP domain-containing protein</fullName>
    </recommendedName>
</protein>
<dbReference type="OrthoDB" id="425925at2759"/>
<dbReference type="VEuPathDB" id="FungiDB:C7M61_002251"/>
<dbReference type="GO" id="GO:0007030">
    <property type="term" value="P:Golgi organization"/>
    <property type="evidence" value="ECO:0007669"/>
    <property type="project" value="TreeGrafter"/>
</dbReference>
<dbReference type="RefSeq" id="XP_024714131.1">
    <property type="nucleotide sequence ID" value="XM_024857632.1"/>
</dbReference>
<dbReference type="Gene3D" id="1.10.287.1490">
    <property type="match status" value="1"/>
</dbReference>
<dbReference type="PROSITE" id="PS50913">
    <property type="entry name" value="GRIP"/>
    <property type="match status" value="1"/>
</dbReference>
<evidence type="ECO:0000259" key="6">
    <source>
        <dbReference type="PROSITE" id="PS50913"/>
    </source>
</evidence>
<comment type="subcellular location">
    <subcellularLocation>
        <location evidence="1">Golgi apparatus</location>
    </subcellularLocation>
</comment>
<dbReference type="GO" id="GO:0000139">
    <property type="term" value="C:Golgi membrane"/>
    <property type="evidence" value="ECO:0007669"/>
    <property type="project" value="EnsemblFungi"/>
</dbReference>
<dbReference type="Proteomes" id="UP000241107">
    <property type="component" value="Unassembled WGS sequence"/>
</dbReference>
<dbReference type="Pfam" id="PF10375">
    <property type="entry name" value="GRAB"/>
    <property type="match status" value="1"/>
</dbReference>
<evidence type="ECO:0000313" key="7">
    <source>
        <dbReference type="EMBL" id="PSK38945.1"/>
    </source>
</evidence>
<feature type="compositionally biased region" description="Polar residues" evidence="5">
    <location>
        <begin position="34"/>
        <end position="49"/>
    </location>
</feature>
<keyword evidence="8" id="KW-1185">Reference proteome</keyword>
<reference evidence="7 8" key="1">
    <citation type="submission" date="2018-03" db="EMBL/GenBank/DDBJ databases">
        <title>Candida pseudohaemulonii genome assembly and annotation.</title>
        <authorList>
            <person name="Munoz J.F."/>
            <person name="Gade L.G."/>
            <person name="Chow N.A."/>
            <person name="Litvintseva A.P."/>
            <person name="Loparev V.N."/>
            <person name="Cuomo C.A."/>
        </authorList>
    </citation>
    <scope>NUCLEOTIDE SEQUENCE [LARGE SCALE GENOMIC DNA]</scope>
    <source>
        <strain evidence="7 8">B12108</strain>
    </source>
</reference>
<name>A0A2P7YSL1_9ASCO</name>
<feature type="region of interest" description="Disordered" evidence="5">
    <location>
        <begin position="26"/>
        <end position="49"/>
    </location>
</feature>
<dbReference type="STRING" id="418784.A0A2P7YSL1"/>
<dbReference type="GeneID" id="36565640"/>
<dbReference type="InterPro" id="IPR000237">
    <property type="entry name" value="GRIP_dom"/>
</dbReference>
<dbReference type="PANTHER" id="PTHR18921">
    <property type="entry name" value="MYOSIN HEAVY CHAIN - RELATED"/>
    <property type="match status" value="1"/>
</dbReference>
<sequence length="418" mass="47465">MADIQTEESIRAAEAEAGAELLASEAPLENSESMATSDVESNGASTNGTSLLAEDLKAQLEQTQKERDDAKHQLEGIIGKLSGMKTMFQNYKAVQGELDELKEQSTKWDEAKEQLETENKKLEESLKTLKEELSNLNGECDRLSTQDSDLRRELQAKDQELQDEKYRLEMELRLAQKSASGQKSEYSELKLAKEELDMENRNLRSIIDELKTKLADKEEDIQKNDKRVEELKADNEKTEEALRAEVTELKKEVEKHKNATDTEKAANEKLQEQLDQTKKELQLATTEASEVLTLKEEIHSKSIIIGKLRHEAIILNEHLTKSLGMLKQQLNNDDNTIDRELISNVILNFLQIPRGDAKKFEALQLISVLLEWDEHRKVQAGLSSGSHKNKEGESRTRNFVSLWTDFLEKESTKGNSGK</sequence>
<feature type="domain" description="GRIP" evidence="6">
    <location>
        <begin position="332"/>
        <end position="383"/>
    </location>
</feature>
<evidence type="ECO:0000256" key="4">
    <source>
        <dbReference type="SAM" id="Coils"/>
    </source>
</evidence>
<evidence type="ECO:0000256" key="3">
    <source>
        <dbReference type="ARBA" id="ARBA00023054"/>
    </source>
</evidence>
<evidence type="ECO:0000313" key="8">
    <source>
        <dbReference type="Proteomes" id="UP000241107"/>
    </source>
</evidence>
<proteinExistence type="predicted"/>
<dbReference type="GO" id="GO:0031267">
    <property type="term" value="F:small GTPase binding"/>
    <property type="evidence" value="ECO:0007669"/>
    <property type="project" value="TreeGrafter"/>
</dbReference>
<gene>
    <name evidence="7" type="ORF">C7M61_002251</name>
</gene>
<dbReference type="GO" id="GO:0006888">
    <property type="term" value="P:endoplasmic reticulum to Golgi vesicle-mediated transport"/>
    <property type="evidence" value="ECO:0007669"/>
    <property type="project" value="EnsemblFungi"/>
</dbReference>
<dbReference type="AlphaFoldDB" id="A0A2P7YSL1"/>